<keyword evidence="1" id="KW-0677">Repeat</keyword>
<dbReference type="PROSITE" id="PS50176">
    <property type="entry name" value="ARM_REPEAT"/>
    <property type="match status" value="2"/>
</dbReference>
<dbReference type="SMART" id="SM00185">
    <property type="entry name" value="ARM"/>
    <property type="match status" value="6"/>
</dbReference>
<feature type="region of interest" description="Disordered" evidence="4">
    <location>
        <begin position="28"/>
        <end position="50"/>
    </location>
</feature>
<reference evidence="5 6" key="1">
    <citation type="submission" date="2023-12" db="EMBL/GenBank/DDBJ databases">
        <title>A high-quality genome assembly for Dillenia turbinata (Dilleniales).</title>
        <authorList>
            <person name="Chanderbali A."/>
        </authorList>
    </citation>
    <scope>NUCLEOTIDE SEQUENCE [LARGE SCALE GENOMIC DNA]</scope>
    <source>
        <strain evidence="5">LSX21</strain>
        <tissue evidence="5">Leaf</tissue>
    </source>
</reference>
<feature type="repeat" description="HEAT" evidence="2">
    <location>
        <begin position="224"/>
        <end position="262"/>
    </location>
</feature>
<evidence type="ECO:0000256" key="2">
    <source>
        <dbReference type="PROSITE-ProRule" id="PRU00103"/>
    </source>
</evidence>
<sequence length="811" mass="89153">MDLTIPTHFKFNLKIPGLQNQLSHIEIPTVRTRKPRTQTSSNFHAHGCNPISNSSRGSFFKSVSSDGGGAVDATPQHSSLPSETEGSESSISSSQDSYVALFVRMLGLDNDPLDREQAIVALWKCSLGGKQYVDAIMQFCGCINLAINLLKSESSSACEAAAGLLRTISSVNIYRDLVVDSGAIEEITGLLHQSSLVSEVKEQSLCTLWSVDEKLRKKNSNTELLPLLIKFLDDEDMKVKEAARGVLANLALSHSLHNIMVESGIIPKLAELLKIDVEGSAVIRKEAQNALLELAKDEYHRILVTEEGVVLVPLIGADAYKSFKPTLYSWPSLPDGTQFEQSSRAPSRYGASELPLGLNMDGNNIDMEEAKMNAIIGRTLTTISCTFTLLPWRDGVARLVLILGLEDESAIARAANSIADASINEHMRISFREAGAVKHLVQLLDHNNDAIRWAVIRALEKLSISNIVCQTMEAEGVVYPLITTLKQSEISESMMEKILDILARVLDPTQEMKSKFYVGLVNGSKKEWNARGNPEVVAEQANNVTDLPTQESISRENTMDRAMIGRLIEILWTSSPNLQRKAASVLEFMAMVEPCIDTIISAGIESEELDLDGLQSEMNAAELEEAGLAISAASRLLTKLLEFDQFRISINASHLMKLLHKILMSNIPLDSKNWVAAALFRLSSLSAPNIDFENPINLVVTLYETIPRLIQQIKDSLPPEAQEAAVVELNRIVSEGLIPHCSRIFSLVKLVEEGSDRAVEASLAILYNLSMEDENHAEILAAGAVPALRHLVLSQGPQWMRARRLLRTLPT</sequence>
<protein>
    <submittedName>
        <fullName evidence="5">Uncharacterized protein</fullName>
    </submittedName>
</protein>
<dbReference type="Proteomes" id="UP001370490">
    <property type="component" value="Unassembled WGS sequence"/>
</dbReference>
<feature type="repeat" description="ARM" evidence="3">
    <location>
        <begin position="742"/>
        <end position="784"/>
    </location>
</feature>
<evidence type="ECO:0000313" key="5">
    <source>
        <dbReference type="EMBL" id="KAK6921639.1"/>
    </source>
</evidence>
<gene>
    <name evidence="5" type="ORF">RJ641_012146</name>
</gene>
<dbReference type="PROSITE" id="PS50077">
    <property type="entry name" value="HEAT_REPEAT"/>
    <property type="match status" value="1"/>
</dbReference>
<dbReference type="Gene3D" id="1.25.10.10">
    <property type="entry name" value="Leucine-rich Repeat Variant"/>
    <property type="match status" value="3"/>
</dbReference>
<evidence type="ECO:0000256" key="3">
    <source>
        <dbReference type="PROSITE-ProRule" id="PRU00259"/>
    </source>
</evidence>
<evidence type="ECO:0000313" key="6">
    <source>
        <dbReference type="Proteomes" id="UP001370490"/>
    </source>
</evidence>
<keyword evidence="6" id="KW-1185">Reference proteome</keyword>
<evidence type="ECO:0000256" key="4">
    <source>
        <dbReference type="SAM" id="MobiDB-lite"/>
    </source>
</evidence>
<evidence type="ECO:0000256" key="1">
    <source>
        <dbReference type="ARBA" id="ARBA00022737"/>
    </source>
</evidence>
<accession>A0AAN8UVU6</accession>
<dbReference type="SUPFAM" id="SSF48371">
    <property type="entry name" value="ARM repeat"/>
    <property type="match status" value="2"/>
</dbReference>
<dbReference type="InterPro" id="IPR016024">
    <property type="entry name" value="ARM-type_fold"/>
</dbReference>
<dbReference type="AlphaFoldDB" id="A0AAN8UVU6"/>
<dbReference type="PANTHER" id="PTHR47451:SF1">
    <property type="entry name" value="ARM REPEAT SUPERFAMILY PROTEIN"/>
    <property type="match status" value="1"/>
</dbReference>
<dbReference type="InterPro" id="IPR021133">
    <property type="entry name" value="HEAT_type_2"/>
</dbReference>
<dbReference type="InterPro" id="IPR011989">
    <property type="entry name" value="ARM-like"/>
</dbReference>
<dbReference type="EMBL" id="JBAMMX010000019">
    <property type="protein sequence ID" value="KAK6921639.1"/>
    <property type="molecule type" value="Genomic_DNA"/>
</dbReference>
<name>A0AAN8UVU6_9MAGN</name>
<comment type="caution">
    <text evidence="5">The sequence shown here is derived from an EMBL/GenBank/DDBJ whole genome shotgun (WGS) entry which is preliminary data.</text>
</comment>
<feature type="repeat" description="ARM" evidence="3">
    <location>
        <begin position="223"/>
        <end position="265"/>
    </location>
</feature>
<proteinExistence type="predicted"/>
<organism evidence="5 6">
    <name type="scientific">Dillenia turbinata</name>
    <dbReference type="NCBI Taxonomy" id="194707"/>
    <lineage>
        <taxon>Eukaryota</taxon>
        <taxon>Viridiplantae</taxon>
        <taxon>Streptophyta</taxon>
        <taxon>Embryophyta</taxon>
        <taxon>Tracheophyta</taxon>
        <taxon>Spermatophyta</taxon>
        <taxon>Magnoliopsida</taxon>
        <taxon>eudicotyledons</taxon>
        <taxon>Gunneridae</taxon>
        <taxon>Pentapetalae</taxon>
        <taxon>Dilleniales</taxon>
        <taxon>Dilleniaceae</taxon>
        <taxon>Dillenia</taxon>
    </lineage>
</organism>
<dbReference type="PANTHER" id="PTHR47451">
    <property type="entry name" value="ARM REPEAT SUPERFAMILY PROTEIN"/>
    <property type="match status" value="1"/>
</dbReference>
<dbReference type="InterPro" id="IPR000225">
    <property type="entry name" value="Armadillo"/>
</dbReference>
<feature type="compositionally biased region" description="Low complexity" evidence="4">
    <location>
        <begin position="82"/>
        <end position="92"/>
    </location>
</feature>
<feature type="region of interest" description="Disordered" evidence="4">
    <location>
        <begin position="62"/>
        <end position="92"/>
    </location>
</feature>